<keyword evidence="2" id="KW-1185">Reference proteome</keyword>
<dbReference type="EMBL" id="JAESDN010000001">
    <property type="protein sequence ID" value="KAG7058412.1"/>
    <property type="molecule type" value="Genomic_DNA"/>
</dbReference>
<gene>
    <name evidence="1" type="ORF">JMJ77_005788</name>
</gene>
<feature type="non-terminal residue" evidence="1">
    <location>
        <position position="48"/>
    </location>
</feature>
<sequence length="48" mass="5197">ASAYFKVDDVAVAPSKVPRSEALGIDGVRCLRLSETKARLWADFMGKA</sequence>
<name>A0A9P7RJY6_9PEZI</name>
<organism evidence="1 2">
    <name type="scientific">Colletotrichum scovillei</name>
    <dbReference type="NCBI Taxonomy" id="1209932"/>
    <lineage>
        <taxon>Eukaryota</taxon>
        <taxon>Fungi</taxon>
        <taxon>Dikarya</taxon>
        <taxon>Ascomycota</taxon>
        <taxon>Pezizomycotina</taxon>
        <taxon>Sordariomycetes</taxon>
        <taxon>Hypocreomycetidae</taxon>
        <taxon>Glomerellales</taxon>
        <taxon>Glomerellaceae</taxon>
        <taxon>Colletotrichum</taxon>
        <taxon>Colletotrichum acutatum species complex</taxon>
    </lineage>
</organism>
<evidence type="ECO:0000313" key="1">
    <source>
        <dbReference type="EMBL" id="KAG7058412.1"/>
    </source>
</evidence>
<accession>A0A9P7RJY6</accession>
<reference evidence="1" key="1">
    <citation type="submission" date="2021-05" db="EMBL/GenBank/DDBJ databases">
        <title>Comparative genomics of three Colletotrichum scovillei strains and genetic complementation revealed genes involved fungal growth and virulence on chili pepper.</title>
        <authorList>
            <person name="Hsieh D.-K."/>
            <person name="Chuang S.-C."/>
            <person name="Chen C.-Y."/>
            <person name="Chao Y.-T."/>
            <person name="Lu M.-Y.J."/>
            <person name="Lee M.-H."/>
            <person name="Shih M.-C."/>
        </authorList>
    </citation>
    <scope>NUCLEOTIDE SEQUENCE</scope>
    <source>
        <strain evidence="1">Coll-153</strain>
    </source>
</reference>
<proteinExistence type="predicted"/>
<dbReference type="Proteomes" id="UP000699042">
    <property type="component" value="Unassembled WGS sequence"/>
</dbReference>
<dbReference type="AlphaFoldDB" id="A0A9P7RJY6"/>
<comment type="caution">
    <text evidence="1">The sequence shown here is derived from an EMBL/GenBank/DDBJ whole genome shotgun (WGS) entry which is preliminary data.</text>
</comment>
<protein>
    <submittedName>
        <fullName evidence="1">Uncharacterized protein</fullName>
    </submittedName>
</protein>
<evidence type="ECO:0000313" key="2">
    <source>
        <dbReference type="Proteomes" id="UP000699042"/>
    </source>
</evidence>